<keyword evidence="7" id="KW-1185">Reference proteome</keyword>
<reference evidence="6 7" key="1">
    <citation type="submission" date="2019-02" db="EMBL/GenBank/DDBJ databases">
        <title>Deep-cultivation of Planctomycetes and their phenomic and genomic characterization uncovers novel biology.</title>
        <authorList>
            <person name="Wiegand S."/>
            <person name="Jogler M."/>
            <person name="Boedeker C."/>
            <person name="Pinto D."/>
            <person name="Vollmers J."/>
            <person name="Rivas-Marin E."/>
            <person name="Kohn T."/>
            <person name="Peeters S.H."/>
            <person name="Heuer A."/>
            <person name="Rast P."/>
            <person name="Oberbeckmann S."/>
            <person name="Bunk B."/>
            <person name="Jeske O."/>
            <person name="Meyerdierks A."/>
            <person name="Storesund J.E."/>
            <person name="Kallscheuer N."/>
            <person name="Luecker S."/>
            <person name="Lage O.M."/>
            <person name="Pohl T."/>
            <person name="Merkel B.J."/>
            <person name="Hornburger P."/>
            <person name="Mueller R.-W."/>
            <person name="Bruemmer F."/>
            <person name="Labrenz M."/>
            <person name="Spormann A.M."/>
            <person name="Op den Camp H."/>
            <person name="Overmann J."/>
            <person name="Amann R."/>
            <person name="Jetten M.S.M."/>
            <person name="Mascher T."/>
            <person name="Medema M.H."/>
            <person name="Devos D.P."/>
            <person name="Kaster A.-K."/>
            <person name="Ovreas L."/>
            <person name="Rohde M."/>
            <person name="Galperin M.Y."/>
            <person name="Jogler C."/>
        </authorList>
    </citation>
    <scope>NUCLEOTIDE SEQUENCE [LARGE SCALE GENOMIC DNA]</scope>
    <source>
        <strain evidence="6 7">HG15A2</strain>
    </source>
</reference>
<dbReference type="GO" id="GO:0008270">
    <property type="term" value="F:zinc ion binding"/>
    <property type="evidence" value="ECO:0007669"/>
    <property type="project" value="InterPro"/>
</dbReference>
<keyword evidence="3" id="KW-0378">Hydrolase</keyword>
<protein>
    <submittedName>
        <fullName evidence="6">Matrixin</fullName>
    </submittedName>
</protein>
<dbReference type="GO" id="GO:0030574">
    <property type="term" value="P:collagen catabolic process"/>
    <property type="evidence" value="ECO:0007669"/>
    <property type="project" value="TreeGrafter"/>
</dbReference>
<dbReference type="GO" id="GO:0006508">
    <property type="term" value="P:proteolysis"/>
    <property type="evidence" value="ECO:0007669"/>
    <property type="project" value="UniProtKB-KW"/>
</dbReference>
<dbReference type="InterPro" id="IPR018247">
    <property type="entry name" value="EF_Hand_1_Ca_BS"/>
</dbReference>
<dbReference type="PRINTS" id="PR00138">
    <property type="entry name" value="MATRIXIN"/>
</dbReference>
<dbReference type="SMART" id="SM00235">
    <property type="entry name" value="ZnMc"/>
    <property type="match status" value="1"/>
</dbReference>
<dbReference type="Gene3D" id="3.40.390.10">
    <property type="entry name" value="Collagenase (Catalytic Domain)"/>
    <property type="match status" value="1"/>
</dbReference>
<dbReference type="GO" id="GO:0031012">
    <property type="term" value="C:extracellular matrix"/>
    <property type="evidence" value="ECO:0007669"/>
    <property type="project" value="InterPro"/>
</dbReference>
<dbReference type="PANTHER" id="PTHR10201">
    <property type="entry name" value="MATRIX METALLOPROTEINASE"/>
    <property type="match status" value="1"/>
</dbReference>
<evidence type="ECO:0000256" key="4">
    <source>
        <dbReference type="ARBA" id="ARBA00022833"/>
    </source>
</evidence>
<dbReference type="KEGG" id="amob:HG15A2_00580"/>
<dbReference type="RefSeq" id="WP_145056698.1">
    <property type="nucleotide sequence ID" value="NZ_CP036263.1"/>
</dbReference>
<gene>
    <name evidence="6" type="ORF">HG15A2_00580</name>
</gene>
<dbReference type="EMBL" id="CP036263">
    <property type="protein sequence ID" value="QDS96800.1"/>
    <property type="molecule type" value="Genomic_DNA"/>
</dbReference>
<feature type="domain" description="Peptidase metallopeptidase" evidence="5">
    <location>
        <begin position="68"/>
        <end position="240"/>
    </location>
</feature>
<keyword evidence="2" id="KW-0479">Metal-binding</keyword>
<evidence type="ECO:0000313" key="7">
    <source>
        <dbReference type="Proteomes" id="UP000319852"/>
    </source>
</evidence>
<accession>A0A517MPJ1</accession>
<dbReference type="OrthoDB" id="733404at2"/>
<dbReference type="Pfam" id="PF00413">
    <property type="entry name" value="Peptidase_M10"/>
    <property type="match status" value="1"/>
</dbReference>
<dbReference type="InterPro" id="IPR024079">
    <property type="entry name" value="MetalloPept_cat_dom_sf"/>
</dbReference>
<dbReference type="AlphaFoldDB" id="A0A517MPJ1"/>
<dbReference type="GO" id="GO:0030198">
    <property type="term" value="P:extracellular matrix organization"/>
    <property type="evidence" value="ECO:0007669"/>
    <property type="project" value="TreeGrafter"/>
</dbReference>
<evidence type="ECO:0000256" key="2">
    <source>
        <dbReference type="ARBA" id="ARBA00022723"/>
    </source>
</evidence>
<dbReference type="PANTHER" id="PTHR10201:SF213">
    <property type="entry name" value="METALLOENDOPROTEINASE 2-MMP-LIKE"/>
    <property type="match status" value="1"/>
</dbReference>
<dbReference type="PROSITE" id="PS00018">
    <property type="entry name" value="EF_HAND_1"/>
    <property type="match status" value="1"/>
</dbReference>
<dbReference type="Proteomes" id="UP000319852">
    <property type="component" value="Chromosome"/>
</dbReference>
<keyword evidence="4" id="KW-0862">Zinc</keyword>
<dbReference type="InterPro" id="IPR036439">
    <property type="entry name" value="Dockerin_dom_sf"/>
</dbReference>
<evidence type="ECO:0000259" key="5">
    <source>
        <dbReference type="SMART" id="SM00235"/>
    </source>
</evidence>
<dbReference type="InterPro" id="IPR006026">
    <property type="entry name" value="Peptidase_Metallo"/>
</dbReference>
<evidence type="ECO:0000256" key="3">
    <source>
        <dbReference type="ARBA" id="ARBA00022801"/>
    </source>
</evidence>
<dbReference type="SUPFAM" id="SSF55486">
    <property type="entry name" value="Metalloproteases ('zincins'), catalytic domain"/>
    <property type="match status" value="1"/>
</dbReference>
<evidence type="ECO:0000256" key="1">
    <source>
        <dbReference type="ARBA" id="ARBA00022670"/>
    </source>
</evidence>
<name>A0A517MPJ1_9BACT</name>
<evidence type="ECO:0000313" key="6">
    <source>
        <dbReference type="EMBL" id="QDS96800.1"/>
    </source>
</evidence>
<organism evidence="6 7">
    <name type="scientific">Adhaeretor mobilis</name>
    <dbReference type="NCBI Taxonomy" id="1930276"/>
    <lineage>
        <taxon>Bacteria</taxon>
        <taxon>Pseudomonadati</taxon>
        <taxon>Planctomycetota</taxon>
        <taxon>Planctomycetia</taxon>
        <taxon>Pirellulales</taxon>
        <taxon>Lacipirellulaceae</taxon>
        <taxon>Adhaeretor</taxon>
    </lineage>
</organism>
<dbReference type="GO" id="GO:0000272">
    <property type="term" value="P:polysaccharide catabolic process"/>
    <property type="evidence" value="ECO:0007669"/>
    <property type="project" value="InterPro"/>
</dbReference>
<proteinExistence type="predicted"/>
<sequence>MRTLLVGFFSMALWLLLVHASSAYNVFGPYPWGEEDEYYLKWGAIFAPGSPGGTITWSLMPDGTTIDPSFTDPNITGTSDLSSILNGLGQSAALATIEQVFDKWSSAANIYFEHVSDSGEPFAGIDAQPSNTGHIRIGAFEIAGSAGGVGYAPPPNGGSLEGDVLLNSNNTFFFDPGEEGDPIQIFNDFESLLLHEVGHALGLAHSDVCSVMSAHFDCFQFVNRELDPDDIAGIQFLYGPALQADFDHNNLVDVSDLGLWQTGYGAATGAMDQDGDANGDGAVTGKDLLIWQGESGVLSSTALKGVLAVPEPARLIGHLGWMICFALTRRRQAVYRFSRLA</sequence>
<dbReference type="InterPro" id="IPR021190">
    <property type="entry name" value="Pept_M10A"/>
</dbReference>
<dbReference type="Gene3D" id="1.10.1330.10">
    <property type="entry name" value="Dockerin domain"/>
    <property type="match status" value="1"/>
</dbReference>
<keyword evidence="1" id="KW-0645">Protease</keyword>
<dbReference type="GO" id="GO:0004222">
    <property type="term" value="F:metalloendopeptidase activity"/>
    <property type="evidence" value="ECO:0007669"/>
    <property type="project" value="InterPro"/>
</dbReference>
<dbReference type="InterPro" id="IPR001818">
    <property type="entry name" value="Pept_M10_metallopeptidase"/>
</dbReference>